<comment type="caution">
    <text evidence="1">The sequence shown here is derived from an EMBL/GenBank/DDBJ whole genome shotgun (WGS) entry which is preliminary data.</text>
</comment>
<proteinExistence type="predicted"/>
<sequence length="63" mass="6724">MHIAVRYDGRDFPLEEGADVGQLQARIKETVETGGGMVYLDVEGGAASILVTPETPVAIYSTK</sequence>
<name>A0ABW8ALP8_9ACTN</name>
<reference evidence="1 2" key="1">
    <citation type="submission" date="2024-10" db="EMBL/GenBank/DDBJ databases">
        <title>The Natural Products Discovery Center: Release of the First 8490 Sequenced Strains for Exploring Actinobacteria Biosynthetic Diversity.</title>
        <authorList>
            <person name="Kalkreuter E."/>
            <person name="Kautsar S.A."/>
            <person name="Yang D."/>
            <person name="Bader C.D."/>
            <person name="Teijaro C.N."/>
            <person name="Fluegel L."/>
            <person name="Davis C.M."/>
            <person name="Simpson J.R."/>
            <person name="Lauterbach L."/>
            <person name="Steele A.D."/>
            <person name="Gui C."/>
            <person name="Meng S."/>
            <person name="Li G."/>
            <person name="Viehrig K."/>
            <person name="Ye F."/>
            <person name="Su P."/>
            <person name="Kiefer A.F."/>
            <person name="Nichols A."/>
            <person name="Cepeda A.J."/>
            <person name="Yan W."/>
            <person name="Fan B."/>
            <person name="Jiang Y."/>
            <person name="Adhikari A."/>
            <person name="Zheng C.-J."/>
            <person name="Schuster L."/>
            <person name="Cowan T.M."/>
            <person name="Smanski M.J."/>
            <person name="Chevrette M.G."/>
            <person name="De Carvalho L.P.S."/>
            <person name="Shen B."/>
        </authorList>
    </citation>
    <scope>NUCLEOTIDE SEQUENCE [LARGE SCALE GENOMIC DNA]</scope>
    <source>
        <strain evidence="1 2">NPDC049639</strain>
    </source>
</reference>
<keyword evidence="2" id="KW-1185">Reference proteome</keyword>
<dbReference type="RefSeq" id="WP_398278641.1">
    <property type="nucleotide sequence ID" value="NZ_JBITLV010000002.1"/>
</dbReference>
<dbReference type="EMBL" id="JBITLV010000002">
    <property type="protein sequence ID" value="MFI7587299.1"/>
    <property type="molecule type" value="Genomic_DNA"/>
</dbReference>
<evidence type="ECO:0000313" key="2">
    <source>
        <dbReference type="Proteomes" id="UP001612915"/>
    </source>
</evidence>
<gene>
    <name evidence="1" type="ORF">ACIB24_09525</name>
</gene>
<organism evidence="1 2">
    <name type="scientific">Spongisporangium articulatum</name>
    <dbReference type="NCBI Taxonomy" id="3362603"/>
    <lineage>
        <taxon>Bacteria</taxon>
        <taxon>Bacillati</taxon>
        <taxon>Actinomycetota</taxon>
        <taxon>Actinomycetes</taxon>
        <taxon>Kineosporiales</taxon>
        <taxon>Kineosporiaceae</taxon>
        <taxon>Spongisporangium</taxon>
    </lineage>
</organism>
<accession>A0ABW8ALP8</accession>
<dbReference type="Proteomes" id="UP001612915">
    <property type="component" value="Unassembled WGS sequence"/>
</dbReference>
<evidence type="ECO:0000313" key="1">
    <source>
        <dbReference type="EMBL" id="MFI7587299.1"/>
    </source>
</evidence>
<protein>
    <submittedName>
        <fullName evidence="1">Uncharacterized protein</fullName>
    </submittedName>
</protein>